<dbReference type="AlphaFoldDB" id="W9GZ62"/>
<protein>
    <recommendedName>
        <fullName evidence="3">Head decoration protein</fullName>
    </recommendedName>
</protein>
<sequence>MSLASYESRGSWSPDDLIAGEYPRASETVTIASGADLVAGSVLGQITKGAASVAATGGNTGNGVLTLAATPLGAKAKVGAYVLRCTVAAVNGGTFAVTDPDGYRLADATVGVAYAGPHINFTVADGSADFAVGDTITVTVAAGSGQYRLATAAALDGSADPVTILAYDAAAATATVRAGIYLTGEFREGRLTLGAGLTLAAIRAPLAARHIFLRRTLES</sequence>
<dbReference type="RefSeq" id="WP_051513598.1">
    <property type="nucleotide sequence ID" value="NZ_AVFL01000036.1"/>
</dbReference>
<comment type="caution">
    <text evidence="1">The sequence shown here is derived from an EMBL/GenBank/DDBJ whole genome shotgun (WGS) entry which is preliminary data.</text>
</comment>
<evidence type="ECO:0000313" key="2">
    <source>
        <dbReference type="Proteomes" id="UP000019486"/>
    </source>
</evidence>
<dbReference type="InterPro" id="IPR004195">
    <property type="entry name" value="Head_decoration_D"/>
</dbReference>
<keyword evidence="2" id="KW-1185">Reference proteome</keyword>
<dbReference type="Pfam" id="PF02924">
    <property type="entry name" value="HDPD"/>
    <property type="match status" value="1"/>
</dbReference>
<proteinExistence type="predicted"/>
<evidence type="ECO:0000313" key="1">
    <source>
        <dbReference type="EMBL" id="EWY36768.1"/>
    </source>
</evidence>
<name>W9GZ62_9PROT</name>
<dbReference type="OrthoDB" id="7996345at2"/>
<dbReference type="Proteomes" id="UP000019486">
    <property type="component" value="Unassembled WGS sequence"/>
</dbReference>
<gene>
    <name evidence="1" type="ORF">N825_25375</name>
</gene>
<organism evidence="1 2">
    <name type="scientific">Skermanella stibiiresistens SB22</name>
    <dbReference type="NCBI Taxonomy" id="1385369"/>
    <lineage>
        <taxon>Bacteria</taxon>
        <taxon>Pseudomonadati</taxon>
        <taxon>Pseudomonadota</taxon>
        <taxon>Alphaproteobacteria</taxon>
        <taxon>Rhodospirillales</taxon>
        <taxon>Azospirillaceae</taxon>
        <taxon>Skermanella</taxon>
    </lineage>
</organism>
<dbReference type="STRING" id="1385369.N825_25375"/>
<accession>W9GZ62</accession>
<reference evidence="1 2" key="1">
    <citation type="submission" date="2013-08" db="EMBL/GenBank/DDBJ databases">
        <title>The genome sequence of Skermanella stibiiresistens.</title>
        <authorList>
            <person name="Zhu W."/>
            <person name="Wang G."/>
        </authorList>
    </citation>
    <scope>NUCLEOTIDE SEQUENCE [LARGE SCALE GENOMIC DNA]</scope>
    <source>
        <strain evidence="1 2">SB22</strain>
    </source>
</reference>
<evidence type="ECO:0008006" key="3">
    <source>
        <dbReference type="Google" id="ProtNLM"/>
    </source>
</evidence>
<dbReference type="EMBL" id="AVFL01000036">
    <property type="protein sequence ID" value="EWY36768.1"/>
    <property type="molecule type" value="Genomic_DNA"/>
</dbReference>